<feature type="domain" description="PET hydrolase/cutinase-like" evidence="3">
    <location>
        <begin position="60"/>
        <end position="316"/>
    </location>
</feature>
<name>C7QZV3_JONDD</name>
<dbReference type="Gene3D" id="3.40.50.1820">
    <property type="entry name" value="alpha/beta hydrolase"/>
    <property type="match status" value="1"/>
</dbReference>
<accession>C7QZV3</accession>
<evidence type="ECO:0000313" key="4">
    <source>
        <dbReference type="EMBL" id="ACV09511.1"/>
    </source>
</evidence>
<reference evidence="4 5" key="1">
    <citation type="journal article" date="2009" name="Stand. Genomic Sci.">
        <title>Complete genome sequence of Jonesia denitrificans type strain (Prevot 55134).</title>
        <authorList>
            <person name="Pukall R."/>
            <person name="Gehrich-Schroter G."/>
            <person name="Lapidus A."/>
            <person name="Nolan M."/>
            <person name="Glavina Del Rio T."/>
            <person name="Lucas S."/>
            <person name="Chen F."/>
            <person name="Tice H."/>
            <person name="Pitluck S."/>
            <person name="Cheng J.F."/>
            <person name="Copeland A."/>
            <person name="Saunders E."/>
            <person name="Brettin T."/>
            <person name="Detter J.C."/>
            <person name="Bruce D."/>
            <person name="Goodwin L."/>
            <person name="Pati A."/>
            <person name="Ivanova N."/>
            <person name="Mavromatis K."/>
            <person name="Ovchinnikova G."/>
            <person name="Chen A."/>
            <person name="Palaniappan K."/>
            <person name="Land M."/>
            <person name="Hauser L."/>
            <person name="Chang Y.J."/>
            <person name="Jeffries C.D."/>
            <person name="Chain P."/>
            <person name="Goker M."/>
            <person name="Bristow J."/>
            <person name="Eisen J.A."/>
            <person name="Markowitz V."/>
            <person name="Hugenholtz P."/>
            <person name="Kyrpides N.C."/>
            <person name="Klenk H.P."/>
            <person name="Han C."/>
        </authorList>
    </citation>
    <scope>NUCLEOTIDE SEQUENCE [LARGE SCALE GENOMIC DNA]</scope>
    <source>
        <strain evidence="5">ATCC 14870 / DSM 20603 / BCRC 15368 / CIP 55.134 / JCM 11481 / NBRC 15587 / NCTC 10816 / Prevot 55134</strain>
    </source>
</reference>
<dbReference type="eggNOG" id="COG4188">
    <property type="taxonomic scope" value="Bacteria"/>
</dbReference>
<dbReference type="PANTHER" id="PTHR22946">
    <property type="entry name" value="DIENELACTONE HYDROLASE DOMAIN-CONTAINING PROTEIN-RELATED"/>
    <property type="match status" value="1"/>
</dbReference>
<dbReference type="Pfam" id="PF12740">
    <property type="entry name" value="PETase"/>
    <property type="match status" value="1"/>
</dbReference>
<dbReference type="Proteomes" id="UP000000628">
    <property type="component" value="Chromosome"/>
</dbReference>
<dbReference type="SUPFAM" id="SSF53474">
    <property type="entry name" value="alpha/beta-Hydrolases"/>
    <property type="match status" value="1"/>
</dbReference>
<keyword evidence="5" id="KW-1185">Reference proteome</keyword>
<keyword evidence="2 4" id="KW-0378">Hydrolase</keyword>
<dbReference type="GO" id="GO:0004806">
    <property type="term" value="F:triacylglycerol lipase activity"/>
    <property type="evidence" value="ECO:0007669"/>
    <property type="project" value="UniProtKB-EC"/>
</dbReference>
<dbReference type="STRING" id="471856.Jden_1868"/>
<sequence length="319" mass="35165">MPIVRHRFFLHYVRTHKSGVIVRLRVLPTPIRKDTHVRRILALCVTLALLVIPTGSVAHAADTPYERGPNPSESLIEQRRGNYDIAQRSISRFSSDGFRNGTIYYPTDTSDGKFGVIAISPGYTAGESSIAWLGSRIASFGFVVVTINTTTRYDQPRQRSTQLLAALDHAMNDSVVGPLIDPERQAVMGHSMGGGGALQAAESRPEIDAVVALTPWNLKKNWDGVDAATLIIGAERDTVASVRTHSIPFYESLTQAEQRGYLELRGASHFAPNVSNTTIAKYSIAWMKRYLDNDDRYDQFLNPGPAVGYASGVSDYRLQ</sequence>
<proteinExistence type="inferred from homology"/>
<dbReference type="PANTHER" id="PTHR22946:SF9">
    <property type="entry name" value="POLYKETIDE TRANSFERASE AF380"/>
    <property type="match status" value="1"/>
</dbReference>
<gene>
    <name evidence="4" type="ordered locus">Jden_1868</name>
</gene>
<dbReference type="KEGG" id="jde:Jden_1868"/>
<dbReference type="EC" id="3.1.1.3" evidence="4"/>
<evidence type="ECO:0000256" key="1">
    <source>
        <dbReference type="ARBA" id="ARBA00008645"/>
    </source>
</evidence>
<dbReference type="InterPro" id="IPR029058">
    <property type="entry name" value="AB_hydrolase_fold"/>
</dbReference>
<dbReference type="InterPro" id="IPR050261">
    <property type="entry name" value="FrsA_esterase"/>
</dbReference>
<dbReference type="EMBL" id="CP001706">
    <property type="protein sequence ID" value="ACV09511.1"/>
    <property type="molecule type" value="Genomic_DNA"/>
</dbReference>
<dbReference type="AlphaFoldDB" id="C7QZV3"/>
<evidence type="ECO:0000313" key="5">
    <source>
        <dbReference type="Proteomes" id="UP000000628"/>
    </source>
</evidence>
<evidence type="ECO:0000256" key="2">
    <source>
        <dbReference type="ARBA" id="ARBA00022801"/>
    </source>
</evidence>
<protein>
    <submittedName>
        <fullName evidence="4">Triacylglycerol lipase</fullName>
        <ecNumber evidence="4">3.1.1.3</ecNumber>
    </submittedName>
</protein>
<organism evidence="4 5">
    <name type="scientific">Jonesia denitrificans (strain ATCC 14870 / DSM 20603 / BCRC 15368 / CIP 55.134 / JCM 11481 / NBRC 15587 / NCTC 10816 / Prevot 55134)</name>
    <name type="common">Listeria denitrificans</name>
    <dbReference type="NCBI Taxonomy" id="471856"/>
    <lineage>
        <taxon>Bacteria</taxon>
        <taxon>Bacillati</taxon>
        <taxon>Actinomycetota</taxon>
        <taxon>Actinomycetes</taxon>
        <taxon>Micrococcales</taxon>
        <taxon>Jonesiaceae</taxon>
        <taxon>Jonesia</taxon>
    </lineage>
</organism>
<evidence type="ECO:0000259" key="3">
    <source>
        <dbReference type="Pfam" id="PF12740"/>
    </source>
</evidence>
<dbReference type="InterPro" id="IPR041127">
    <property type="entry name" value="PET_hydrolase/cutinase-like"/>
</dbReference>
<dbReference type="HOGENOM" id="CLU_052605_1_0_11"/>
<comment type="similarity">
    <text evidence="1">Belongs to the AB hydrolase superfamily.</text>
</comment>